<dbReference type="GO" id="GO:0005737">
    <property type="term" value="C:cytoplasm"/>
    <property type="evidence" value="ECO:0007669"/>
    <property type="project" value="TreeGrafter"/>
</dbReference>
<dbReference type="GO" id="GO:0005524">
    <property type="term" value="F:ATP binding"/>
    <property type="evidence" value="ECO:0007669"/>
    <property type="project" value="UniProtKB-KW"/>
</dbReference>
<evidence type="ECO:0000313" key="10">
    <source>
        <dbReference type="Proteomes" id="UP000192288"/>
    </source>
</evidence>
<dbReference type="GO" id="GO:0009249">
    <property type="term" value="P:protein lipoylation"/>
    <property type="evidence" value="ECO:0007669"/>
    <property type="project" value="InterPro"/>
</dbReference>
<evidence type="ECO:0000313" key="9">
    <source>
        <dbReference type="EMBL" id="ORI98124.1"/>
    </source>
</evidence>
<dbReference type="GO" id="GO:0017118">
    <property type="term" value="F:lipoyltransferase activity"/>
    <property type="evidence" value="ECO:0007669"/>
    <property type="project" value="TreeGrafter"/>
</dbReference>
<dbReference type="InterPro" id="IPR004562">
    <property type="entry name" value="LipoylTrfase_LipoateP_Ligase"/>
</dbReference>
<evidence type="ECO:0000256" key="2">
    <source>
        <dbReference type="ARBA" id="ARBA00005124"/>
    </source>
</evidence>
<evidence type="ECO:0000256" key="5">
    <source>
        <dbReference type="ARBA" id="ARBA00022741"/>
    </source>
</evidence>
<comment type="pathway">
    <text evidence="1">Protein modification; protein lipoylation via exogenous pathway; protein N(6)-(lipoyl)lysine from lipoate: step 2/2.</text>
</comment>
<dbReference type="SUPFAM" id="SSF55681">
    <property type="entry name" value="Class II aaRS and biotin synthetases"/>
    <property type="match status" value="1"/>
</dbReference>
<keyword evidence="4 9" id="KW-0436">Ligase</keyword>
<dbReference type="EMBL" id="MPLS01000008">
    <property type="protein sequence ID" value="ORI98124.1"/>
    <property type="molecule type" value="Genomic_DNA"/>
</dbReference>
<dbReference type="InterPro" id="IPR019491">
    <property type="entry name" value="Lipoate_protein_ligase_C"/>
</dbReference>
<dbReference type="NCBIfam" id="TIGR00545">
    <property type="entry name" value="lipoyltrans"/>
    <property type="match status" value="1"/>
</dbReference>
<comment type="pathway">
    <text evidence="2">Protein modification; protein lipoylation via exogenous pathway; protein N(6)-(lipoyl)lysine from lipoate: step 1/2.</text>
</comment>
<dbReference type="InterPro" id="IPR045864">
    <property type="entry name" value="aa-tRNA-synth_II/BPL/LPL"/>
</dbReference>
<evidence type="ECO:0000256" key="3">
    <source>
        <dbReference type="ARBA" id="ARBA00012367"/>
    </source>
</evidence>
<name>A0A1X0VER7_LEUPS</name>
<dbReference type="EC" id="6.3.1.20" evidence="3"/>
<dbReference type="eggNOG" id="COG0095">
    <property type="taxonomic scope" value="Bacteria"/>
</dbReference>
<evidence type="ECO:0000259" key="8">
    <source>
        <dbReference type="PROSITE" id="PS51733"/>
    </source>
</evidence>
<dbReference type="PROSITE" id="PS51733">
    <property type="entry name" value="BPL_LPL_CATALYTIC"/>
    <property type="match status" value="1"/>
</dbReference>
<dbReference type="InterPro" id="IPR004143">
    <property type="entry name" value="BPL_LPL_catalytic"/>
</dbReference>
<dbReference type="PANTHER" id="PTHR12561">
    <property type="entry name" value="LIPOATE-PROTEIN LIGASE"/>
    <property type="match status" value="1"/>
</dbReference>
<dbReference type="CDD" id="cd16443">
    <property type="entry name" value="LplA"/>
    <property type="match status" value="1"/>
</dbReference>
<evidence type="ECO:0000256" key="1">
    <source>
        <dbReference type="ARBA" id="ARBA00005085"/>
    </source>
</evidence>
<feature type="domain" description="BPL/LPL catalytic" evidence="8">
    <location>
        <begin position="26"/>
        <end position="213"/>
    </location>
</feature>
<keyword evidence="6" id="KW-0067">ATP-binding</keyword>
<proteinExistence type="predicted"/>
<organism evidence="9 10">
    <name type="scientific">Leuconostoc pseudomesenteroides</name>
    <dbReference type="NCBI Taxonomy" id="33968"/>
    <lineage>
        <taxon>Bacteria</taxon>
        <taxon>Bacillati</taxon>
        <taxon>Bacillota</taxon>
        <taxon>Bacilli</taxon>
        <taxon>Lactobacillales</taxon>
        <taxon>Lactobacillaceae</taxon>
        <taxon>Leuconostoc</taxon>
    </lineage>
</organism>
<evidence type="ECO:0000256" key="4">
    <source>
        <dbReference type="ARBA" id="ARBA00022598"/>
    </source>
</evidence>
<dbReference type="Pfam" id="PF10437">
    <property type="entry name" value="Lip_prot_lig_C"/>
    <property type="match status" value="1"/>
</dbReference>
<sequence length="336" mass="37837">MQFINYFGNDAYTNIAMDAWLLKNLHPSEPVFALWQNKRAIIVGENQNTFAEVNQDYVDSHDVQVVRRVSGGGAVYHDLGNICFTFFVPVANSANVNFHQFVKPMADALESVGIPVEISGRNDLEINGKKVSGNAQRYAGGYLMHHGTLLWNTDVEAMVRALNVADEKFISKAAKSVRARVGNIKDFAPESLTIDDFIAKLQYYLSDEGRDGEYQLSDTQKKAILQARDQKFSQWSWNYGKSPEFMYDNHAKFDGGAIDVQVNVNDGRITDINFTGDFLGVRDWREIKPALVGIPFTPEAVSTILDQKRDGQYFGSITNNELLATFFQKDEVKIHE</sequence>
<dbReference type="Proteomes" id="UP000192288">
    <property type="component" value="Unassembled WGS sequence"/>
</dbReference>
<evidence type="ECO:0000256" key="6">
    <source>
        <dbReference type="ARBA" id="ARBA00022840"/>
    </source>
</evidence>
<comment type="catalytic activity">
    <reaction evidence="7">
        <text>L-lysyl-[lipoyl-carrier protein] + (R)-lipoate + ATP = N(6)-[(R)-lipoyl]-L-lysyl-[lipoyl-carrier protein] + AMP + diphosphate + H(+)</text>
        <dbReference type="Rhea" id="RHEA:49288"/>
        <dbReference type="Rhea" id="RHEA-COMP:10500"/>
        <dbReference type="Rhea" id="RHEA-COMP:10502"/>
        <dbReference type="ChEBI" id="CHEBI:15378"/>
        <dbReference type="ChEBI" id="CHEBI:29969"/>
        <dbReference type="ChEBI" id="CHEBI:30616"/>
        <dbReference type="ChEBI" id="CHEBI:33019"/>
        <dbReference type="ChEBI" id="CHEBI:83088"/>
        <dbReference type="ChEBI" id="CHEBI:83099"/>
        <dbReference type="ChEBI" id="CHEBI:456215"/>
        <dbReference type="EC" id="6.3.1.20"/>
    </reaction>
</comment>
<dbReference type="STRING" id="33968.BMS77_05320"/>
<comment type="caution">
    <text evidence="9">The sequence shown here is derived from an EMBL/GenBank/DDBJ whole genome shotgun (WGS) entry which is preliminary data.</text>
</comment>
<protein>
    <recommendedName>
        <fullName evidence="3">lipoate--protein ligase</fullName>
        <ecNumber evidence="3">6.3.1.20</ecNumber>
    </recommendedName>
</protein>
<dbReference type="GO" id="GO:0016979">
    <property type="term" value="F:lipoate-protein ligase activity"/>
    <property type="evidence" value="ECO:0007669"/>
    <property type="project" value="UniProtKB-EC"/>
</dbReference>
<evidence type="ECO:0000256" key="7">
    <source>
        <dbReference type="ARBA" id="ARBA00048037"/>
    </source>
</evidence>
<dbReference type="UniPathway" id="UPA00537">
    <property type="reaction ID" value="UER00594"/>
</dbReference>
<reference evidence="9 10" key="1">
    <citation type="journal article" date="2017" name="Front. Microbiol.">
        <title>Genomic Characterization of Dairy Associated Leuconostoc Species and Diversity of Leuconostocs in Undefined Mixed Mesophilic Starter Cultures.</title>
        <authorList>
            <person name="Frantzen C.A."/>
            <person name="Kot W."/>
            <person name="Pedersen T.B."/>
            <person name="Ardo Y.M."/>
            <person name="Broadbent J.R."/>
            <person name="Neve H."/>
            <person name="Hansen L.H."/>
            <person name="Dal Bello F."/>
            <person name="Ostlie H.M."/>
            <person name="Kleppen H.P."/>
            <person name="Vogensen F.K."/>
            <person name="Holo H."/>
        </authorList>
    </citation>
    <scope>NUCLEOTIDE SEQUENCE [LARGE SCALE GENOMIC DNA]</scope>
    <source>
        <strain evidence="9 10">LMGCF08</strain>
    </source>
</reference>
<accession>A0A1X0VER7</accession>
<gene>
    <name evidence="9" type="ORF">BMR96_03390</name>
</gene>
<keyword evidence="5" id="KW-0547">Nucleotide-binding</keyword>
<dbReference type="SUPFAM" id="SSF82649">
    <property type="entry name" value="SufE/NifU"/>
    <property type="match status" value="1"/>
</dbReference>
<dbReference type="RefSeq" id="WP_004911563.1">
    <property type="nucleotide sequence ID" value="NZ_MPLS01000008.1"/>
</dbReference>
<dbReference type="Gene3D" id="3.30.930.10">
    <property type="entry name" value="Bira Bifunctional Protein, Domain 2"/>
    <property type="match status" value="1"/>
</dbReference>
<dbReference type="AlphaFoldDB" id="A0A1X0VER7"/>
<dbReference type="PANTHER" id="PTHR12561:SF3">
    <property type="entry name" value="LIPOYLTRANSFERASE 1, MITOCHONDRIAL"/>
    <property type="match status" value="1"/>
</dbReference>
<dbReference type="Gene3D" id="3.30.390.50">
    <property type="entry name" value="CO dehydrogenase flavoprotein, C-terminal domain"/>
    <property type="match status" value="1"/>
</dbReference>
<dbReference type="Pfam" id="PF21948">
    <property type="entry name" value="LplA-B_cat"/>
    <property type="match status" value="1"/>
</dbReference>